<dbReference type="InterPro" id="IPR036465">
    <property type="entry name" value="vWFA_dom_sf"/>
</dbReference>
<gene>
    <name evidence="5" type="ORF">KUTeg_006855</name>
</gene>
<feature type="disulfide bond" evidence="2">
    <location>
        <begin position="219"/>
        <end position="228"/>
    </location>
</feature>
<dbReference type="PANTHER" id="PTHR24020:SF84">
    <property type="entry name" value="VWFA DOMAIN-CONTAINING PROTEIN"/>
    <property type="match status" value="1"/>
</dbReference>
<dbReference type="PRINTS" id="PR00010">
    <property type="entry name" value="EGFBLOOD"/>
</dbReference>
<dbReference type="InterPro" id="IPR002035">
    <property type="entry name" value="VWF_A"/>
</dbReference>
<keyword evidence="2" id="KW-0245">EGF-like domain</keyword>
<accession>A0ABQ9FBJ3</accession>
<dbReference type="EMBL" id="JARBDR010000337">
    <property type="protein sequence ID" value="KAJ8314705.1"/>
    <property type="molecule type" value="Genomic_DNA"/>
</dbReference>
<dbReference type="PROSITE" id="PS50026">
    <property type="entry name" value="EGF_3"/>
    <property type="match status" value="2"/>
</dbReference>
<dbReference type="PROSITE" id="PS01187">
    <property type="entry name" value="EGF_CA"/>
    <property type="match status" value="1"/>
</dbReference>
<dbReference type="InterPro" id="IPR000742">
    <property type="entry name" value="EGF"/>
</dbReference>
<evidence type="ECO:0000259" key="3">
    <source>
        <dbReference type="PROSITE" id="PS50026"/>
    </source>
</evidence>
<dbReference type="SUPFAM" id="SSF57196">
    <property type="entry name" value="EGF/Laminin"/>
    <property type="match status" value="2"/>
</dbReference>
<dbReference type="InterPro" id="IPR000152">
    <property type="entry name" value="EGF-type_Asp/Asn_hydroxyl_site"/>
</dbReference>
<dbReference type="SUPFAM" id="SSF53300">
    <property type="entry name" value="vWA-like"/>
    <property type="match status" value="1"/>
</dbReference>
<organism evidence="5 6">
    <name type="scientific">Tegillarca granosa</name>
    <name type="common">Malaysian cockle</name>
    <name type="synonym">Anadara granosa</name>
    <dbReference type="NCBI Taxonomy" id="220873"/>
    <lineage>
        <taxon>Eukaryota</taxon>
        <taxon>Metazoa</taxon>
        <taxon>Spiralia</taxon>
        <taxon>Lophotrochozoa</taxon>
        <taxon>Mollusca</taxon>
        <taxon>Bivalvia</taxon>
        <taxon>Autobranchia</taxon>
        <taxon>Pteriomorphia</taxon>
        <taxon>Arcoida</taxon>
        <taxon>Arcoidea</taxon>
        <taxon>Arcidae</taxon>
        <taxon>Tegillarca</taxon>
    </lineage>
</organism>
<keyword evidence="1 2" id="KW-1015">Disulfide bond</keyword>
<proteinExistence type="predicted"/>
<dbReference type="SMART" id="SM00327">
    <property type="entry name" value="VWA"/>
    <property type="match status" value="1"/>
</dbReference>
<dbReference type="PROSITE" id="PS00022">
    <property type="entry name" value="EGF_1"/>
    <property type="match status" value="2"/>
</dbReference>
<dbReference type="InterPro" id="IPR001881">
    <property type="entry name" value="EGF-like_Ca-bd_dom"/>
</dbReference>
<dbReference type="InterPro" id="IPR018097">
    <property type="entry name" value="EGF_Ca-bd_CS"/>
</dbReference>
<comment type="caution">
    <text evidence="5">The sequence shown here is derived from an EMBL/GenBank/DDBJ whole genome shotgun (WGS) entry which is preliminary data.</text>
</comment>
<feature type="domain" description="VWFA" evidence="4">
    <location>
        <begin position="16"/>
        <end position="191"/>
    </location>
</feature>
<dbReference type="SMART" id="SM00179">
    <property type="entry name" value="EGF_CA"/>
    <property type="match status" value="2"/>
</dbReference>
<dbReference type="Gene3D" id="3.40.50.410">
    <property type="entry name" value="von Willebrand factor, type A domain"/>
    <property type="match status" value="1"/>
</dbReference>
<comment type="caution">
    <text evidence="2">Lacks conserved residue(s) required for the propagation of feature annotation.</text>
</comment>
<dbReference type="CDD" id="cd00054">
    <property type="entry name" value="EGF_CA"/>
    <property type="match status" value="2"/>
</dbReference>
<feature type="domain" description="EGF-like" evidence="3">
    <location>
        <begin position="193"/>
        <end position="229"/>
    </location>
</feature>
<dbReference type="PANTHER" id="PTHR24020">
    <property type="entry name" value="COLLAGEN ALPHA"/>
    <property type="match status" value="1"/>
</dbReference>
<dbReference type="CDD" id="cd01450">
    <property type="entry name" value="vWFA_subfamily_ECM"/>
    <property type="match status" value="1"/>
</dbReference>
<dbReference type="SMART" id="SM00181">
    <property type="entry name" value="EGF"/>
    <property type="match status" value="2"/>
</dbReference>
<dbReference type="InterPro" id="IPR050525">
    <property type="entry name" value="ECM_Assembly_Org"/>
</dbReference>
<evidence type="ECO:0000313" key="6">
    <source>
        <dbReference type="Proteomes" id="UP001217089"/>
    </source>
</evidence>
<dbReference type="Pfam" id="PF00092">
    <property type="entry name" value="VWA"/>
    <property type="match status" value="1"/>
</dbReference>
<dbReference type="PROSITE" id="PS00010">
    <property type="entry name" value="ASX_HYDROXYL"/>
    <property type="match status" value="2"/>
</dbReference>
<feature type="disulfide bond" evidence="2">
    <location>
        <begin position="271"/>
        <end position="280"/>
    </location>
</feature>
<dbReference type="Proteomes" id="UP001217089">
    <property type="component" value="Unassembled WGS sequence"/>
</dbReference>
<evidence type="ECO:0000313" key="5">
    <source>
        <dbReference type="EMBL" id="KAJ8314705.1"/>
    </source>
</evidence>
<keyword evidence="6" id="KW-1185">Reference proteome</keyword>
<evidence type="ECO:0000259" key="4">
    <source>
        <dbReference type="PROSITE" id="PS50234"/>
    </source>
</evidence>
<dbReference type="Pfam" id="PF00008">
    <property type="entry name" value="EGF"/>
    <property type="match status" value="2"/>
</dbReference>
<dbReference type="PROSITE" id="PS01186">
    <property type="entry name" value="EGF_2"/>
    <property type="match status" value="1"/>
</dbReference>
<reference evidence="5 6" key="1">
    <citation type="submission" date="2022-12" db="EMBL/GenBank/DDBJ databases">
        <title>Chromosome-level genome of Tegillarca granosa.</title>
        <authorList>
            <person name="Kim J."/>
        </authorList>
    </citation>
    <scope>NUCLEOTIDE SEQUENCE [LARGE SCALE GENOMIC DNA]</scope>
    <source>
        <strain evidence="5">Teg-2019</strain>
        <tissue evidence="5">Adductor muscle</tissue>
    </source>
</reference>
<dbReference type="Gene3D" id="2.10.25.10">
    <property type="entry name" value="Laminin"/>
    <property type="match status" value="2"/>
</dbReference>
<name>A0ABQ9FBJ3_TEGGR</name>
<sequence>MFCAQKHTLVKLQKLDILFMMDASGSVTEPSFIQSLNFVSNFTEFFQIGPDNTQVSVYSFDNRNVYGFNLNKHQDTTSLRNAININNIHYYALKENFTMALQFARETVFAPENGARNDSLKVIIFITDGKSKVGNQVELLREQNIQIIAVGVGNQTDVETLKKIATSTSNVFTVGSYDAINTIQDFVLSPVLANKFCESGPCKNQGTCLNLQNDYHCLCLPGTSGKDCSIKVSMFLKCLASRSGDPNECDSNPCLNNGVCIDGINTYTCQCKGGYAGKNCQTNGYFRNNKEYIQSIWKMHLIPSILANTTYYRKYKSFKNNEVL</sequence>
<evidence type="ECO:0000256" key="1">
    <source>
        <dbReference type="ARBA" id="ARBA00023157"/>
    </source>
</evidence>
<evidence type="ECO:0000256" key="2">
    <source>
        <dbReference type="PROSITE-ProRule" id="PRU00076"/>
    </source>
</evidence>
<feature type="domain" description="EGF-like" evidence="3">
    <location>
        <begin position="245"/>
        <end position="281"/>
    </location>
</feature>
<dbReference type="PROSITE" id="PS50234">
    <property type="entry name" value="VWFA"/>
    <property type="match status" value="1"/>
</dbReference>
<protein>
    <submittedName>
        <fullName evidence="5">Uncharacterized protein</fullName>
    </submittedName>
</protein>